<proteinExistence type="predicted"/>
<dbReference type="AlphaFoldDB" id="A0A8T0IY34"/>
<feature type="region of interest" description="Disordered" evidence="1">
    <location>
        <begin position="157"/>
        <end position="195"/>
    </location>
</feature>
<reference evidence="2" key="1">
    <citation type="submission" date="2020-06" db="EMBL/GenBank/DDBJ databases">
        <title>WGS assembly of Ceratodon purpureus strain R40.</title>
        <authorList>
            <person name="Carey S.B."/>
            <person name="Jenkins J."/>
            <person name="Shu S."/>
            <person name="Lovell J.T."/>
            <person name="Sreedasyam A."/>
            <person name="Maumus F."/>
            <person name="Tiley G.P."/>
            <person name="Fernandez-Pozo N."/>
            <person name="Barry K."/>
            <person name="Chen C."/>
            <person name="Wang M."/>
            <person name="Lipzen A."/>
            <person name="Daum C."/>
            <person name="Saski C.A."/>
            <person name="Payton A.C."/>
            <person name="Mcbreen J.C."/>
            <person name="Conrad R.E."/>
            <person name="Kollar L.M."/>
            <person name="Olsson S."/>
            <person name="Huttunen S."/>
            <person name="Landis J.B."/>
            <person name="Wickett N.J."/>
            <person name="Johnson M.G."/>
            <person name="Rensing S.A."/>
            <person name="Grimwood J."/>
            <person name="Schmutz J."/>
            <person name="Mcdaniel S.F."/>
        </authorList>
    </citation>
    <scope>NUCLEOTIDE SEQUENCE</scope>
    <source>
        <strain evidence="2">R40</strain>
    </source>
</reference>
<dbReference type="Proteomes" id="UP000822688">
    <property type="component" value="Chromosome 2"/>
</dbReference>
<protein>
    <submittedName>
        <fullName evidence="2">Uncharacterized protein</fullName>
    </submittedName>
</protein>
<accession>A0A8T0IY34</accession>
<sequence length="195" mass="21649">MMQLDCIDIYSLPGFIYFAINDLYYVQLHARYLQSGIWINRKNSPVSCDALSTQNLTPKNSRLHTPGGCTKLRAMPTRGSSEFYPQPSPHEEIRTQMIARGSKPNDVTTIAPKNSTSLTTPIAETHPFLPREGAAVNETGEKPRIAGIPSDTCTIRMCPSGSQAPIPHHHSPPLLPSLPSHHHHHLQKQNTTRES</sequence>
<evidence type="ECO:0000256" key="1">
    <source>
        <dbReference type="SAM" id="MobiDB-lite"/>
    </source>
</evidence>
<evidence type="ECO:0000313" key="2">
    <source>
        <dbReference type="EMBL" id="KAG0587611.1"/>
    </source>
</evidence>
<keyword evidence="3" id="KW-1185">Reference proteome</keyword>
<dbReference type="EMBL" id="CM026422">
    <property type="protein sequence ID" value="KAG0587611.1"/>
    <property type="molecule type" value="Genomic_DNA"/>
</dbReference>
<gene>
    <name evidence="2" type="ORF">KC19_2G177600</name>
</gene>
<comment type="caution">
    <text evidence="2">The sequence shown here is derived from an EMBL/GenBank/DDBJ whole genome shotgun (WGS) entry which is preliminary data.</text>
</comment>
<name>A0A8T0IY34_CERPU</name>
<organism evidence="2 3">
    <name type="scientific">Ceratodon purpureus</name>
    <name type="common">Fire moss</name>
    <name type="synonym">Dicranum purpureum</name>
    <dbReference type="NCBI Taxonomy" id="3225"/>
    <lineage>
        <taxon>Eukaryota</taxon>
        <taxon>Viridiplantae</taxon>
        <taxon>Streptophyta</taxon>
        <taxon>Embryophyta</taxon>
        <taxon>Bryophyta</taxon>
        <taxon>Bryophytina</taxon>
        <taxon>Bryopsida</taxon>
        <taxon>Dicranidae</taxon>
        <taxon>Pseudoditrichales</taxon>
        <taxon>Ditrichaceae</taxon>
        <taxon>Ceratodon</taxon>
    </lineage>
</organism>
<evidence type="ECO:0000313" key="3">
    <source>
        <dbReference type="Proteomes" id="UP000822688"/>
    </source>
</evidence>